<evidence type="ECO:0000313" key="3">
    <source>
        <dbReference type="Proteomes" id="UP000507470"/>
    </source>
</evidence>
<name>A0A6J8F3U8_MYTCO</name>
<feature type="domain" description="LRAT" evidence="1">
    <location>
        <begin position="44"/>
        <end position="168"/>
    </location>
</feature>
<evidence type="ECO:0000259" key="1">
    <source>
        <dbReference type="Pfam" id="PF04970"/>
    </source>
</evidence>
<dbReference type="OrthoDB" id="6127557at2759"/>
<keyword evidence="3" id="KW-1185">Reference proteome</keyword>
<protein>
    <recommendedName>
        <fullName evidence="1">LRAT domain-containing protein</fullName>
    </recommendedName>
</protein>
<dbReference type="EMBL" id="CACVKT020010476">
    <property type="protein sequence ID" value="CAC5426802.1"/>
    <property type="molecule type" value="Genomic_DNA"/>
</dbReference>
<accession>A0A6J8F3U8</accession>
<dbReference type="AlphaFoldDB" id="A0A6J8F3U8"/>
<dbReference type="Proteomes" id="UP000507470">
    <property type="component" value="Unassembled WGS sequence"/>
</dbReference>
<sequence>MHISGCLQKVNIPTRTCTHYLEMAVPTGGKRIHNLSEFVKQVSNCSHIAVFRPFLKIYHHYLVIEVQSDSMIIIHNIGGALKTLTARGFAEILEEKIKFTITKDSSCKLVSEHLDFDAGLYLIERSGYPSTEEENEYVIKRARTRLGEKDFKFSSKNCEWFVTWAITGIGKCEQIENAGKAERMLADVLDGTVCNYRSATAKTVIDQGLEVSAYAMQKVAASSAITGSGAAIATGCLSAAVTAAPAIEIVAAGVSVKTLYKKWKKKQIDSRTFRREYIKKVSGTSMSIGGGIIGATVGQICFPVPIVGAIIGGVVGSLVGRGSGVAAAGIIHDKLT</sequence>
<dbReference type="Pfam" id="PF04970">
    <property type="entry name" value="LRAT"/>
    <property type="match status" value="1"/>
</dbReference>
<evidence type="ECO:0000313" key="2">
    <source>
        <dbReference type="EMBL" id="CAC5426802.1"/>
    </source>
</evidence>
<dbReference type="Gene3D" id="3.90.1720.10">
    <property type="entry name" value="endopeptidase domain like (from Nostoc punctiforme)"/>
    <property type="match status" value="1"/>
</dbReference>
<dbReference type="InterPro" id="IPR007053">
    <property type="entry name" value="LRAT_dom"/>
</dbReference>
<proteinExistence type="predicted"/>
<reference evidence="2 3" key="1">
    <citation type="submission" date="2020-06" db="EMBL/GenBank/DDBJ databases">
        <authorList>
            <person name="Li R."/>
            <person name="Bekaert M."/>
        </authorList>
    </citation>
    <scope>NUCLEOTIDE SEQUENCE [LARGE SCALE GENOMIC DNA]</scope>
    <source>
        <strain evidence="3">wild</strain>
    </source>
</reference>
<organism evidence="2 3">
    <name type="scientific">Mytilus coruscus</name>
    <name type="common">Sea mussel</name>
    <dbReference type="NCBI Taxonomy" id="42192"/>
    <lineage>
        <taxon>Eukaryota</taxon>
        <taxon>Metazoa</taxon>
        <taxon>Spiralia</taxon>
        <taxon>Lophotrochozoa</taxon>
        <taxon>Mollusca</taxon>
        <taxon>Bivalvia</taxon>
        <taxon>Autobranchia</taxon>
        <taxon>Pteriomorphia</taxon>
        <taxon>Mytilida</taxon>
        <taxon>Mytiloidea</taxon>
        <taxon>Mytilidae</taxon>
        <taxon>Mytilinae</taxon>
        <taxon>Mytilus</taxon>
    </lineage>
</organism>
<gene>
    <name evidence="2" type="ORF">MCOR_58479</name>
</gene>